<evidence type="ECO:0008006" key="3">
    <source>
        <dbReference type="Google" id="ProtNLM"/>
    </source>
</evidence>
<dbReference type="EMBL" id="PCSD01000094">
    <property type="protein sequence ID" value="PIP33524.1"/>
    <property type="molecule type" value="Genomic_DNA"/>
</dbReference>
<reference evidence="1 2" key="1">
    <citation type="submission" date="2017-09" db="EMBL/GenBank/DDBJ databases">
        <title>Depth-based differentiation of microbial function through sediment-hosted aquifers and enrichment of novel symbionts in the deep terrestrial subsurface.</title>
        <authorList>
            <person name="Probst A.J."/>
            <person name="Ladd B."/>
            <person name="Jarett J.K."/>
            <person name="Geller-Mcgrath D.E."/>
            <person name="Sieber C.M."/>
            <person name="Emerson J.B."/>
            <person name="Anantharaman K."/>
            <person name="Thomas B.C."/>
            <person name="Malmstrom R."/>
            <person name="Stieglmeier M."/>
            <person name="Klingl A."/>
            <person name="Woyke T."/>
            <person name="Ryan C.M."/>
            <person name="Banfield J.F."/>
        </authorList>
    </citation>
    <scope>NUCLEOTIDE SEQUENCE [LARGE SCALE GENOMIC DNA]</scope>
    <source>
        <strain evidence="1">CG23_combo_of_CG06-09_8_20_14_all_49_15</strain>
    </source>
</reference>
<organism evidence="1 2">
    <name type="scientific">Candidatus Falkowbacteria bacterium CG23_combo_of_CG06-09_8_20_14_all_49_15</name>
    <dbReference type="NCBI Taxonomy" id="1974572"/>
    <lineage>
        <taxon>Bacteria</taxon>
        <taxon>Candidatus Falkowiibacteriota</taxon>
    </lineage>
</organism>
<sequence length="220" mass="24473">MTKINKNTKNENQEEKLNWDELEDNYQAPAAIGQEKSPAVMVSQRQLALLRQLAMTVKESNEKILDLLSVYNLEDLKKIKIGQAADEDFTEADGSEGRIIEGVFDGEQMIGPDGKRYSVPSNYASKSKLVEGDIMKLTIAPNGTFIYKQIGPIERSRVIGSLEKADNGNYYVAANGRQWRILTASVTYFKGQIGDETVILVPKTGESQWAAVENIVRAAR</sequence>
<dbReference type="AlphaFoldDB" id="A0A2G9ZK43"/>
<accession>A0A2G9ZK43</accession>
<gene>
    <name evidence="1" type="ORF">COX22_03870</name>
</gene>
<evidence type="ECO:0000313" key="1">
    <source>
        <dbReference type="EMBL" id="PIP33524.1"/>
    </source>
</evidence>
<evidence type="ECO:0000313" key="2">
    <source>
        <dbReference type="Proteomes" id="UP000230729"/>
    </source>
</evidence>
<protein>
    <recommendedName>
        <fullName evidence="3">50S ribosomal protein L7/L12</fullName>
    </recommendedName>
</protein>
<comment type="caution">
    <text evidence="1">The sequence shown here is derived from an EMBL/GenBank/DDBJ whole genome shotgun (WGS) entry which is preliminary data.</text>
</comment>
<dbReference type="Proteomes" id="UP000230729">
    <property type="component" value="Unassembled WGS sequence"/>
</dbReference>
<proteinExistence type="predicted"/>
<name>A0A2G9ZK43_9BACT</name>